<dbReference type="Pfam" id="PF05795">
    <property type="entry name" value="Plasmodium_Vir"/>
    <property type="match status" value="1"/>
</dbReference>
<feature type="compositionally biased region" description="Basic residues" evidence="1">
    <location>
        <begin position="570"/>
        <end position="582"/>
    </location>
</feature>
<protein>
    <submittedName>
        <fullName evidence="2">KIR protein</fullName>
    </submittedName>
</protein>
<dbReference type="RefSeq" id="XP_019913740.1">
    <property type="nucleotide sequence ID" value="XM_020058301.1"/>
</dbReference>
<evidence type="ECO:0000256" key="1">
    <source>
        <dbReference type="SAM" id="MobiDB-lite"/>
    </source>
</evidence>
<proteinExistence type="predicted"/>
<evidence type="ECO:0000313" key="3">
    <source>
        <dbReference type="Proteomes" id="UP000092716"/>
    </source>
</evidence>
<name>A0A1B1DWT4_9APIC</name>
<reference evidence="3" key="1">
    <citation type="submission" date="2016-06" db="EMBL/GenBank/DDBJ databases">
        <title>First high quality genome sequence of Plasmodium coatneyi using continuous long reads from single molecule, real-time sequencing.</title>
        <authorList>
            <person name="Chien J.-T."/>
            <person name="Pakala S.B."/>
            <person name="Geraldo J.A."/>
            <person name="Lapp S.A."/>
            <person name="Barnwell J.W."/>
            <person name="Kissinger J.C."/>
            <person name="Galinski M.R."/>
            <person name="Humphrey J.C."/>
        </authorList>
    </citation>
    <scope>NUCLEOTIDE SEQUENCE [LARGE SCALE GENOMIC DNA]</scope>
    <source>
        <strain evidence="3">Hackeri</strain>
    </source>
</reference>
<feature type="compositionally biased region" description="Polar residues" evidence="1">
    <location>
        <begin position="530"/>
        <end position="557"/>
    </location>
</feature>
<sequence>MSTIPPLQRLPSRVDYYEKFDAPVKIECRCRDIWPEQWGKVLQNKLGKNPELAGTDEMVLDAYCCAHKLKNEKPDSSGDPCLFFYYWMEHRFHSHDDRTKLKNFMGEIYETLKKIPYNHKCKVMYKSNINWYLLGYIKEIYDFCYNYNTIQRHAEQYRGTYGQTYLTYLRKIGTACINAGAHCKSPENKDDPYCKWFNEEKEEKYCNRQKLLELENGAPYPPKHKPNPDQNQDCNLENLNSKLMYNELDEGIDYSVDGTPACKWDTDGTTLKTSLENELRDYVNIKKDADKIAKGWCYLINRKDENKINGPTYYLFYYWLGSKVWKSAKDRNSFKEIMNNIYLQLGNKLNGIERGLTYTNIGENEFQKLKEIFDCSYDYSTIEDYVRGDSGAPKSQCIEKYYCHLEQALSAYTYMNAKCPRKDNKDDWCKEFQRILSDRSYRELSELKSKLELLRKPVVDKSHQLNTTEATSSGSAVAGVSSTLTLLGLPAAAFFLYKYNLLPSWVSNYFGNNNSRNGRKRRSIGRNSGTRIENFTDYSSENNSTIGPTEYSTENSTVESIDAPTIYRRPHRGRRTNNRRGHQNIGYQNM</sequence>
<dbReference type="AlphaFoldDB" id="A0A1B1DWT4"/>
<dbReference type="GeneID" id="30908218"/>
<evidence type="ECO:0000313" key="2">
    <source>
        <dbReference type="EMBL" id="ANQ07045.1"/>
    </source>
</evidence>
<keyword evidence="3" id="KW-1185">Reference proteome</keyword>
<dbReference type="EMBL" id="CP016244">
    <property type="protein sequence ID" value="ANQ07045.1"/>
    <property type="molecule type" value="Genomic_DNA"/>
</dbReference>
<dbReference type="InterPro" id="IPR008780">
    <property type="entry name" value="Plasmodium_Vir"/>
</dbReference>
<dbReference type="KEGG" id="pcot:PCOAH_00014920"/>
<dbReference type="VEuPathDB" id="PlasmoDB:PCOAH_00014920"/>
<feature type="region of interest" description="Disordered" evidence="1">
    <location>
        <begin position="516"/>
        <end position="557"/>
    </location>
</feature>
<dbReference type="Proteomes" id="UP000092716">
    <property type="component" value="Chromosome 6"/>
</dbReference>
<accession>A0A1B1DWT4</accession>
<feature type="region of interest" description="Disordered" evidence="1">
    <location>
        <begin position="570"/>
        <end position="590"/>
    </location>
</feature>
<gene>
    <name evidence="2" type="ORF">PCOAH_00014920</name>
</gene>
<organism evidence="2 3">
    <name type="scientific">Plasmodium coatneyi</name>
    <dbReference type="NCBI Taxonomy" id="208452"/>
    <lineage>
        <taxon>Eukaryota</taxon>
        <taxon>Sar</taxon>
        <taxon>Alveolata</taxon>
        <taxon>Apicomplexa</taxon>
        <taxon>Aconoidasida</taxon>
        <taxon>Haemosporida</taxon>
        <taxon>Plasmodiidae</taxon>
        <taxon>Plasmodium</taxon>
    </lineage>
</organism>